<reference evidence="1" key="2">
    <citation type="submission" date="2018-03" db="EMBL/GenBank/DDBJ databases">
        <title>The Triticum urartu genome reveals the dynamic nature of wheat genome evolution.</title>
        <authorList>
            <person name="Ling H."/>
            <person name="Ma B."/>
            <person name="Shi X."/>
            <person name="Liu H."/>
            <person name="Dong L."/>
            <person name="Sun H."/>
            <person name="Cao Y."/>
            <person name="Gao Q."/>
            <person name="Zheng S."/>
            <person name="Li Y."/>
            <person name="Yu Y."/>
            <person name="Du H."/>
            <person name="Qi M."/>
            <person name="Li Y."/>
            <person name="Yu H."/>
            <person name="Cui Y."/>
            <person name="Wang N."/>
            <person name="Chen C."/>
            <person name="Wu H."/>
            <person name="Zhao Y."/>
            <person name="Zhang J."/>
            <person name="Li Y."/>
            <person name="Zhou W."/>
            <person name="Zhang B."/>
            <person name="Hu W."/>
            <person name="Eijk M."/>
            <person name="Tang J."/>
            <person name="Witsenboer H."/>
            <person name="Zhao S."/>
            <person name="Li Z."/>
            <person name="Zhang A."/>
            <person name="Wang D."/>
            <person name="Liang C."/>
        </authorList>
    </citation>
    <scope>NUCLEOTIDE SEQUENCE [LARGE SCALE GENOMIC DNA]</scope>
    <source>
        <strain evidence="1">cv. G1812</strain>
    </source>
</reference>
<reference evidence="1" key="3">
    <citation type="submission" date="2022-06" db="UniProtKB">
        <authorList>
            <consortium name="EnsemblPlants"/>
        </authorList>
    </citation>
    <scope>IDENTIFICATION</scope>
</reference>
<sequence>MTWRIWILANKKEVSSFSWIVTSSMRTEAWICTMLSGFVILFMETVKIASTGHYLVPVLAIHNHAGRTVPSSLRHAKKRQHLSAISAQIFLTGHETRTDETMSCKPS</sequence>
<evidence type="ECO:0000313" key="1">
    <source>
        <dbReference type="EnsemblPlants" id="TuG1812G0700002446.01.T06"/>
    </source>
</evidence>
<dbReference type="Proteomes" id="UP000015106">
    <property type="component" value="Chromosome 7"/>
</dbReference>
<keyword evidence="2" id="KW-1185">Reference proteome</keyword>
<dbReference type="Gramene" id="TuG1812G0700002446.01.T06">
    <property type="protein sequence ID" value="TuG1812G0700002446.01.T06"/>
    <property type="gene ID" value="TuG1812G0700002446.01"/>
</dbReference>
<dbReference type="AlphaFoldDB" id="A0A8R7R3E5"/>
<protein>
    <submittedName>
        <fullName evidence="1">Uncharacterized protein</fullName>
    </submittedName>
</protein>
<evidence type="ECO:0000313" key="2">
    <source>
        <dbReference type="Proteomes" id="UP000015106"/>
    </source>
</evidence>
<dbReference type="EnsemblPlants" id="TuG1812G0700002446.01.T06">
    <property type="protein sequence ID" value="TuG1812G0700002446.01.T06"/>
    <property type="gene ID" value="TuG1812G0700002446.01"/>
</dbReference>
<organism evidence="1 2">
    <name type="scientific">Triticum urartu</name>
    <name type="common">Red wild einkorn</name>
    <name type="synonym">Crithodium urartu</name>
    <dbReference type="NCBI Taxonomy" id="4572"/>
    <lineage>
        <taxon>Eukaryota</taxon>
        <taxon>Viridiplantae</taxon>
        <taxon>Streptophyta</taxon>
        <taxon>Embryophyta</taxon>
        <taxon>Tracheophyta</taxon>
        <taxon>Spermatophyta</taxon>
        <taxon>Magnoliopsida</taxon>
        <taxon>Liliopsida</taxon>
        <taxon>Poales</taxon>
        <taxon>Poaceae</taxon>
        <taxon>BOP clade</taxon>
        <taxon>Pooideae</taxon>
        <taxon>Triticodae</taxon>
        <taxon>Triticeae</taxon>
        <taxon>Triticinae</taxon>
        <taxon>Triticum</taxon>
    </lineage>
</organism>
<name>A0A8R7R3E5_TRIUA</name>
<proteinExistence type="predicted"/>
<reference evidence="2" key="1">
    <citation type="journal article" date="2013" name="Nature">
        <title>Draft genome of the wheat A-genome progenitor Triticum urartu.</title>
        <authorList>
            <person name="Ling H.Q."/>
            <person name="Zhao S."/>
            <person name="Liu D."/>
            <person name="Wang J."/>
            <person name="Sun H."/>
            <person name="Zhang C."/>
            <person name="Fan H."/>
            <person name="Li D."/>
            <person name="Dong L."/>
            <person name="Tao Y."/>
            <person name="Gao C."/>
            <person name="Wu H."/>
            <person name="Li Y."/>
            <person name="Cui Y."/>
            <person name="Guo X."/>
            <person name="Zheng S."/>
            <person name="Wang B."/>
            <person name="Yu K."/>
            <person name="Liang Q."/>
            <person name="Yang W."/>
            <person name="Lou X."/>
            <person name="Chen J."/>
            <person name="Feng M."/>
            <person name="Jian J."/>
            <person name="Zhang X."/>
            <person name="Luo G."/>
            <person name="Jiang Y."/>
            <person name="Liu J."/>
            <person name="Wang Z."/>
            <person name="Sha Y."/>
            <person name="Zhang B."/>
            <person name="Wu H."/>
            <person name="Tang D."/>
            <person name="Shen Q."/>
            <person name="Xue P."/>
            <person name="Zou S."/>
            <person name="Wang X."/>
            <person name="Liu X."/>
            <person name="Wang F."/>
            <person name="Yang Y."/>
            <person name="An X."/>
            <person name="Dong Z."/>
            <person name="Zhang K."/>
            <person name="Zhang X."/>
            <person name="Luo M.C."/>
            <person name="Dvorak J."/>
            <person name="Tong Y."/>
            <person name="Wang J."/>
            <person name="Yang H."/>
            <person name="Li Z."/>
            <person name="Wang D."/>
            <person name="Zhang A."/>
            <person name="Wang J."/>
        </authorList>
    </citation>
    <scope>NUCLEOTIDE SEQUENCE</scope>
    <source>
        <strain evidence="2">cv. G1812</strain>
    </source>
</reference>
<accession>A0A8R7R3E5</accession>